<evidence type="ECO:0000313" key="3">
    <source>
        <dbReference type="Proteomes" id="UP001230951"/>
    </source>
</evidence>
<dbReference type="AlphaFoldDB" id="A0AAW8DA62"/>
<sequence>MIHNGNYSRVGTVDERTSDGATVWIILDHGLGRIAVTEGDRAALVLIE</sequence>
<reference evidence="1 3" key="1">
    <citation type="submission" date="2023-07" db="EMBL/GenBank/DDBJ databases">
        <title>Sorghum-associated microbial communities from plants grown in Nebraska, USA.</title>
        <authorList>
            <person name="Schachtman D."/>
        </authorList>
    </citation>
    <scope>NUCLEOTIDE SEQUENCE</scope>
    <source>
        <strain evidence="1">DS1006</strain>
        <strain evidence="2 3">DS1016</strain>
    </source>
</reference>
<dbReference type="EMBL" id="JAUSRG010000003">
    <property type="protein sequence ID" value="MDP9904625.1"/>
    <property type="molecule type" value="Genomic_DNA"/>
</dbReference>
<name>A0AAW8DA62_9MICC</name>
<dbReference type="Proteomes" id="UP001230951">
    <property type="component" value="Unassembled WGS sequence"/>
</dbReference>
<evidence type="ECO:0008006" key="5">
    <source>
        <dbReference type="Google" id="ProtNLM"/>
    </source>
</evidence>
<dbReference type="Proteomes" id="UP001242995">
    <property type="component" value="Unassembled WGS sequence"/>
</dbReference>
<proteinExistence type="predicted"/>
<accession>A0AAW8DA62</accession>
<keyword evidence="3" id="KW-1185">Reference proteome</keyword>
<evidence type="ECO:0000313" key="1">
    <source>
        <dbReference type="EMBL" id="MDP9904625.1"/>
    </source>
</evidence>
<dbReference type="EMBL" id="JAUSTF010000004">
    <property type="protein sequence ID" value="MDQ0180946.1"/>
    <property type="molecule type" value="Genomic_DNA"/>
</dbReference>
<organism evidence="1 4">
    <name type="scientific">Arthrobacter bambusae</name>
    <dbReference type="NCBI Taxonomy" id="1338426"/>
    <lineage>
        <taxon>Bacteria</taxon>
        <taxon>Bacillati</taxon>
        <taxon>Actinomycetota</taxon>
        <taxon>Actinomycetes</taxon>
        <taxon>Micrococcales</taxon>
        <taxon>Micrococcaceae</taxon>
        <taxon>Arthrobacter</taxon>
    </lineage>
</organism>
<dbReference type="RefSeq" id="WP_306960432.1">
    <property type="nucleotide sequence ID" value="NZ_JAUSRG010000003.1"/>
</dbReference>
<gene>
    <name evidence="1" type="ORF">J2S90_001580</name>
    <name evidence="2" type="ORF">J2S93_002373</name>
</gene>
<protein>
    <recommendedName>
        <fullName evidence="5">Biotin protein ligase C-terminal domain-containing protein</fullName>
    </recommendedName>
</protein>
<evidence type="ECO:0000313" key="2">
    <source>
        <dbReference type="EMBL" id="MDQ0180946.1"/>
    </source>
</evidence>
<comment type="caution">
    <text evidence="1">The sequence shown here is derived from an EMBL/GenBank/DDBJ whole genome shotgun (WGS) entry which is preliminary data.</text>
</comment>
<evidence type="ECO:0000313" key="4">
    <source>
        <dbReference type="Proteomes" id="UP001242995"/>
    </source>
</evidence>